<keyword evidence="3 5" id="KW-1133">Transmembrane helix</keyword>
<dbReference type="InterPro" id="IPR002293">
    <property type="entry name" value="AA/rel_permease1"/>
</dbReference>
<reference evidence="6" key="1">
    <citation type="journal article" date="2023" name="Mol. Biol. Evol.">
        <title>Third-Generation Sequencing Reveals the Adaptive Role of the Epigenome in Three Deep-Sea Polychaetes.</title>
        <authorList>
            <person name="Perez M."/>
            <person name="Aroh O."/>
            <person name="Sun Y."/>
            <person name="Lan Y."/>
            <person name="Juniper S.K."/>
            <person name="Young C.R."/>
            <person name="Angers B."/>
            <person name="Qian P.Y."/>
        </authorList>
    </citation>
    <scope>NUCLEOTIDE SEQUENCE</scope>
    <source>
        <strain evidence="6">P08H-3</strain>
    </source>
</reference>
<keyword evidence="4 5" id="KW-0472">Membrane</keyword>
<feature type="transmembrane region" description="Helical" evidence="5">
    <location>
        <begin position="180"/>
        <end position="197"/>
    </location>
</feature>
<proteinExistence type="predicted"/>
<dbReference type="PANTHER" id="PTHR11785:SF528">
    <property type="entry name" value="AMINO ACID TRANSPORTER PROTEIN JHI-21"/>
    <property type="match status" value="1"/>
</dbReference>
<comment type="caution">
    <text evidence="6">The sequence shown here is derived from an EMBL/GenBank/DDBJ whole genome shotgun (WGS) entry which is preliminary data.</text>
</comment>
<dbReference type="InterPro" id="IPR050598">
    <property type="entry name" value="AminoAcid_Transporter"/>
</dbReference>
<feature type="transmembrane region" description="Helical" evidence="5">
    <location>
        <begin position="154"/>
        <end position="174"/>
    </location>
</feature>
<evidence type="ECO:0000256" key="2">
    <source>
        <dbReference type="ARBA" id="ARBA00022692"/>
    </source>
</evidence>
<dbReference type="GO" id="GO:0016020">
    <property type="term" value="C:membrane"/>
    <property type="evidence" value="ECO:0007669"/>
    <property type="project" value="UniProtKB-SubCell"/>
</dbReference>
<comment type="subcellular location">
    <subcellularLocation>
        <location evidence="1">Membrane</location>
        <topology evidence="1">Multi-pass membrane protein</topology>
    </subcellularLocation>
</comment>
<gene>
    <name evidence="6" type="ORF">LSH36_184g07034</name>
</gene>
<evidence type="ECO:0000256" key="3">
    <source>
        <dbReference type="ARBA" id="ARBA00022989"/>
    </source>
</evidence>
<sequence>MADISNPIRMRKDINLLSACSIMTGVIIGSGIFISPVSFISNCGSVAMSLVMWIFSGVLSLCVALCFVELAGLFPKSGGEYIFFKEILGPLPAFVNVWHHFIMIQPSMQALLAITTTDYLVQSIFGDYCDFSSLACRLFTIWIISKRVVPQATIISMLMVTVLYTLTNVAYFTVMSPEDMTSSKAVALTVISILYVVTGEAIALLEYLGFLATLMLVVSVYCVLYLKWKKPNINRPIKAPYTNGMTMLLLATGIPVYYIMVVWASKQTIWITKMGKYTTYTD</sequence>
<evidence type="ECO:0000256" key="5">
    <source>
        <dbReference type="SAM" id="Phobius"/>
    </source>
</evidence>
<feature type="transmembrane region" description="Helical" evidence="5">
    <location>
        <begin position="246"/>
        <end position="264"/>
    </location>
</feature>
<keyword evidence="2 5" id="KW-0812">Transmembrane</keyword>
<dbReference type="GO" id="GO:0015179">
    <property type="term" value="F:L-amino acid transmembrane transporter activity"/>
    <property type="evidence" value="ECO:0007669"/>
    <property type="project" value="TreeGrafter"/>
</dbReference>
<keyword evidence="7" id="KW-1185">Reference proteome</keyword>
<accession>A0AAD9N7F8</accession>
<evidence type="ECO:0000256" key="4">
    <source>
        <dbReference type="ARBA" id="ARBA00023136"/>
    </source>
</evidence>
<dbReference type="PANTHER" id="PTHR11785">
    <property type="entry name" value="AMINO ACID TRANSPORTER"/>
    <property type="match status" value="1"/>
</dbReference>
<feature type="transmembrane region" description="Helical" evidence="5">
    <location>
        <begin position="204"/>
        <end position="226"/>
    </location>
</feature>
<evidence type="ECO:0000313" key="6">
    <source>
        <dbReference type="EMBL" id="KAK2157811.1"/>
    </source>
</evidence>
<dbReference type="Pfam" id="PF13520">
    <property type="entry name" value="AA_permease_2"/>
    <property type="match status" value="1"/>
</dbReference>
<protein>
    <submittedName>
        <fullName evidence="6">Uncharacterized protein</fullName>
    </submittedName>
</protein>
<name>A0AAD9N7F8_9ANNE</name>
<feature type="transmembrane region" description="Helical" evidence="5">
    <location>
        <begin position="14"/>
        <end position="34"/>
    </location>
</feature>
<feature type="transmembrane region" description="Helical" evidence="5">
    <location>
        <begin position="46"/>
        <end position="68"/>
    </location>
</feature>
<evidence type="ECO:0000256" key="1">
    <source>
        <dbReference type="ARBA" id="ARBA00004141"/>
    </source>
</evidence>
<dbReference type="Proteomes" id="UP001208570">
    <property type="component" value="Unassembled WGS sequence"/>
</dbReference>
<dbReference type="EMBL" id="JAODUP010000184">
    <property type="protein sequence ID" value="KAK2157811.1"/>
    <property type="molecule type" value="Genomic_DNA"/>
</dbReference>
<organism evidence="6 7">
    <name type="scientific">Paralvinella palmiformis</name>
    <dbReference type="NCBI Taxonomy" id="53620"/>
    <lineage>
        <taxon>Eukaryota</taxon>
        <taxon>Metazoa</taxon>
        <taxon>Spiralia</taxon>
        <taxon>Lophotrochozoa</taxon>
        <taxon>Annelida</taxon>
        <taxon>Polychaeta</taxon>
        <taxon>Sedentaria</taxon>
        <taxon>Canalipalpata</taxon>
        <taxon>Terebellida</taxon>
        <taxon>Terebelliformia</taxon>
        <taxon>Alvinellidae</taxon>
        <taxon>Paralvinella</taxon>
    </lineage>
</organism>
<evidence type="ECO:0000313" key="7">
    <source>
        <dbReference type="Proteomes" id="UP001208570"/>
    </source>
</evidence>
<dbReference type="Gene3D" id="1.20.1740.10">
    <property type="entry name" value="Amino acid/polyamine transporter I"/>
    <property type="match status" value="2"/>
</dbReference>
<dbReference type="AlphaFoldDB" id="A0AAD9N7F8"/>